<reference evidence="3" key="2">
    <citation type="submission" date="2020-04" db="EMBL/GenBank/DDBJ databases">
        <title>Deep metagenomics examines the oral microbiome during advanced dental caries in children, revealing novel taxa and co-occurrences with host molecules.</title>
        <authorList>
            <person name="Baker J.L."/>
            <person name="Morton J.T."/>
            <person name="Dinis M."/>
            <person name="Alvarez R."/>
            <person name="Tran N.C."/>
            <person name="Knight R."/>
            <person name="Edlund A."/>
        </authorList>
    </citation>
    <scope>NUCLEOTIDE SEQUENCE</scope>
    <source>
        <strain evidence="3">JCVI_23_bin.22</strain>
    </source>
</reference>
<proteinExistence type="predicted"/>
<organism evidence="3 5">
    <name type="scientific">Streptococcus intermedius</name>
    <dbReference type="NCBI Taxonomy" id="1338"/>
    <lineage>
        <taxon>Bacteria</taxon>
        <taxon>Bacillati</taxon>
        <taxon>Bacillota</taxon>
        <taxon>Bacilli</taxon>
        <taxon>Lactobacillales</taxon>
        <taxon>Streptococcaceae</taxon>
        <taxon>Streptococcus</taxon>
        <taxon>Streptococcus anginosus group</taxon>
    </lineage>
</organism>
<dbReference type="EMBL" id="JABZYP010000048">
    <property type="protein sequence ID" value="MBF1713770.1"/>
    <property type="molecule type" value="Genomic_DNA"/>
</dbReference>
<evidence type="ECO:0000313" key="4">
    <source>
        <dbReference type="Proteomes" id="UP000217792"/>
    </source>
</evidence>
<evidence type="ECO:0000313" key="5">
    <source>
        <dbReference type="Proteomes" id="UP000721045"/>
    </source>
</evidence>
<accession>A0A1L7MUX8</accession>
<name>A0A1L7MUX8_STRIT</name>
<dbReference type="EMBL" id="AP014880">
    <property type="protein sequence ID" value="BAW17011.1"/>
    <property type="molecule type" value="Genomic_DNA"/>
</dbReference>
<dbReference type="Proteomes" id="UP000721045">
    <property type="component" value="Unassembled WGS sequence"/>
</dbReference>
<dbReference type="STRING" id="1338.A6J72_00600"/>
<evidence type="ECO:0000313" key="3">
    <source>
        <dbReference type="EMBL" id="MBF1713770.1"/>
    </source>
</evidence>
<sequence length="135" mass="15096">MSKDTDYYRAAANQAKARAQALESEKKQVQGELERLEAARKKLAKEIESYSRFKKSVDKIGSDTDKTKFHGNVRSKFDTKLSSIGTKMNSFQNSQEANLSKLDLEIAAKKLKVFDLAGAIGSAWQSFSDFMASIF</sequence>
<evidence type="ECO:0000256" key="1">
    <source>
        <dbReference type="SAM" id="Coils"/>
    </source>
</evidence>
<gene>
    <name evidence="3" type="ORF">HXO88_08630</name>
    <name evidence="2" type="ORF">SITYG_10310</name>
</gene>
<dbReference type="Proteomes" id="UP000217792">
    <property type="component" value="Chromosome"/>
</dbReference>
<protein>
    <submittedName>
        <fullName evidence="3">DUF5082 family protein</fullName>
    </submittedName>
</protein>
<dbReference type="AlphaFoldDB" id="A0A1L7MUX8"/>
<feature type="coiled-coil region" evidence="1">
    <location>
        <begin position="12"/>
        <end position="53"/>
    </location>
</feature>
<keyword evidence="1" id="KW-0175">Coiled coil</keyword>
<evidence type="ECO:0000313" key="2">
    <source>
        <dbReference type="EMBL" id="BAW17011.1"/>
    </source>
</evidence>
<dbReference type="RefSeq" id="WP_003072640.1">
    <property type="nucleotide sequence ID" value="NZ_AP014880.1"/>
</dbReference>
<reference evidence="2 4" key="1">
    <citation type="journal article" date="2017" name="Infect. Immun.">
        <title>Characterization of the Pathogenicity of Streptococcus intermedius TYG1620 Isolated from a Human Brain Abscess Based on the Complete Genome Sequence with Transcriptome Analysis and Transposon Mutagenesis in a Murine Subcutaneous Abscess Model.</title>
        <authorList>
            <person name="Hasegawa N."/>
            <person name="Sekizuka T."/>
            <person name="Sugi Y."/>
            <person name="Kawakami N."/>
            <person name="Ogasawara Y."/>
            <person name="Kato K."/>
            <person name="Yamashita A."/>
            <person name="Takeuchi F."/>
            <person name="Kuroda M."/>
        </authorList>
    </citation>
    <scope>NUCLEOTIDE SEQUENCE [LARGE SCALE GENOMIC DNA]</scope>
    <source>
        <strain evidence="2 4">TYG1620</strain>
    </source>
</reference>